<accession>A0A2M6P2P2</accession>
<evidence type="ECO:0000313" key="4">
    <source>
        <dbReference type="Proteomes" id="UP000228528"/>
    </source>
</evidence>
<evidence type="ECO:0000313" key="3">
    <source>
        <dbReference type="EMBL" id="PIR77809.1"/>
    </source>
</evidence>
<sequence>MDSASFRRQSFREHSGHDEEVPSIASDEDVDFFQEQLVSDKRKGLLFEKSDQEALGAIRDTIYANMTEQENESCIQNVIAKQKAWFAEAEEVTIVFRKDGRKPTAEEIKLIVANGALLGDKSGYGLFIHELESGHVHDYEKRLAALEKKAEELRAQKELLFSKMNEQSQAGNGHGFVGKIIRFFGGGGK</sequence>
<reference evidence="4" key="1">
    <citation type="submission" date="2017-09" db="EMBL/GenBank/DDBJ databases">
        <title>Depth-based differentiation of microbial function through sediment-hosted aquifers and enrichment of novel symbionts in the deep terrestrial subsurface.</title>
        <authorList>
            <person name="Probst A.J."/>
            <person name="Ladd B."/>
            <person name="Jarett J.K."/>
            <person name="Geller-Mcgrath D.E."/>
            <person name="Sieber C.M.K."/>
            <person name="Emerson J.B."/>
            <person name="Anantharaman K."/>
            <person name="Thomas B.C."/>
            <person name="Malmstrom R."/>
            <person name="Stieglmeier M."/>
            <person name="Klingl A."/>
            <person name="Woyke T."/>
            <person name="Ryan C.M."/>
            <person name="Banfield J.F."/>
        </authorList>
    </citation>
    <scope>NUCLEOTIDE SEQUENCE [LARGE SCALE GENOMIC DNA]</scope>
</reference>
<feature type="coiled-coil region" evidence="1">
    <location>
        <begin position="136"/>
        <end position="170"/>
    </location>
</feature>
<keyword evidence="1" id="KW-0175">Coiled coil</keyword>
<evidence type="ECO:0000256" key="2">
    <source>
        <dbReference type="SAM" id="MobiDB-lite"/>
    </source>
</evidence>
<feature type="compositionally biased region" description="Basic and acidic residues" evidence="2">
    <location>
        <begin position="10"/>
        <end position="20"/>
    </location>
</feature>
<dbReference type="Proteomes" id="UP000228528">
    <property type="component" value="Unassembled WGS sequence"/>
</dbReference>
<feature type="region of interest" description="Disordered" evidence="2">
    <location>
        <begin position="1"/>
        <end position="27"/>
    </location>
</feature>
<organism evidence="3 4">
    <name type="scientific">Candidatus Magasanikbacteria bacterium CG10_big_fil_rev_8_21_14_0_10_38_6</name>
    <dbReference type="NCBI Taxonomy" id="1974647"/>
    <lineage>
        <taxon>Bacteria</taxon>
        <taxon>Candidatus Magasanikiibacteriota</taxon>
    </lineage>
</organism>
<comment type="caution">
    <text evidence="3">The sequence shown here is derived from an EMBL/GenBank/DDBJ whole genome shotgun (WGS) entry which is preliminary data.</text>
</comment>
<dbReference type="EMBL" id="PFBW01000023">
    <property type="protein sequence ID" value="PIR77809.1"/>
    <property type="molecule type" value="Genomic_DNA"/>
</dbReference>
<dbReference type="AlphaFoldDB" id="A0A2M6P2P2"/>
<proteinExistence type="predicted"/>
<evidence type="ECO:0000256" key="1">
    <source>
        <dbReference type="SAM" id="Coils"/>
    </source>
</evidence>
<name>A0A2M6P2P2_9BACT</name>
<gene>
    <name evidence="3" type="ORF">COU30_00470</name>
</gene>
<protein>
    <submittedName>
        <fullName evidence="3">Uncharacterized protein</fullName>
    </submittedName>
</protein>